<dbReference type="InterPro" id="IPR034023">
    <property type="entry name" value="TNFRSF6B_N"/>
</dbReference>
<feature type="disulfide bond" evidence="8">
    <location>
        <begin position="66"/>
        <end position="81"/>
    </location>
</feature>
<feature type="repeat" description="TNFR-Cys" evidence="8">
    <location>
        <begin position="65"/>
        <end position="106"/>
    </location>
</feature>
<name>A0A9D3PZM8_MEGAT</name>
<keyword evidence="5" id="KW-0677">Repeat</keyword>
<comment type="subcellular location">
    <subcellularLocation>
        <location evidence="1">Secreted</location>
    </subcellularLocation>
</comment>
<dbReference type="InterPro" id="IPR001368">
    <property type="entry name" value="TNFR/NGFR_Cys_rich_reg"/>
</dbReference>
<feature type="chain" id="PRO_5039633420" description="TNFR-Cys domain-containing protein" evidence="9">
    <location>
        <begin position="16"/>
        <end position="285"/>
    </location>
</feature>
<evidence type="ECO:0000256" key="7">
    <source>
        <dbReference type="ARBA" id="ARBA00023180"/>
    </source>
</evidence>
<dbReference type="InterPro" id="IPR052459">
    <property type="entry name" value="TNFRSF_decoy_receptor"/>
</dbReference>
<accession>A0A9D3PZM8</accession>
<evidence type="ECO:0000313" key="11">
    <source>
        <dbReference type="EMBL" id="KAG7471983.1"/>
    </source>
</evidence>
<keyword evidence="2" id="KW-0964">Secreted</keyword>
<evidence type="ECO:0000256" key="2">
    <source>
        <dbReference type="ARBA" id="ARBA00022525"/>
    </source>
</evidence>
<dbReference type="SUPFAM" id="SSF57586">
    <property type="entry name" value="TNF receptor-like"/>
    <property type="match status" value="2"/>
</dbReference>
<feature type="disulfide bond" evidence="8">
    <location>
        <begin position="88"/>
        <end position="106"/>
    </location>
</feature>
<dbReference type="PANTHER" id="PTHR23097">
    <property type="entry name" value="TUMOR NECROSIS FACTOR RECEPTOR SUPERFAMILY MEMBER"/>
    <property type="match status" value="1"/>
</dbReference>
<protein>
    <recommendedName>
        <fullName evidence="10">TNFR-Cys domain-containing protein</fullName>
    </recommendedName>
</protein>
<evidence type="ECO:0000256" key="1">
    <source>
        <dbReference type="ARBA" id="ARBA00004613"/>
    </source>
</evidence>
<dbReference type="GO" id="GO:0006915">
    <property type="term" value="P:apoptotic process"/>
    <property type="evidence" value="ECO:0007669"/>
    <property type="project" value="UniProtKB-KW"/>
</dbReference>
<dbReference type="GO" id="GO:0005576">
    <property type="term" value="C:extracellular region"/>
    <property type="evidence" value="ECO:0007669"/>
    <property type="project" value="UniProtKB-SubCell"/>
</dbReference>
<keyword evidence="4 9" id="KW-0732">Signal</keyword>
<evidence type="ECO:0000259" key="10">
    <source>
        <dbReference type="PROSITE" id="PS50050"/>
    </source>
</evidence>
<dbReference type="EMBL" id="JAFDVH010000008">
    <property type="protein sequence ID" value="KAG7471983.1"/>
    <property type="molecule type" value="Genomic_DNA"/>
</dbReference>
<keyword evidence="12" id="KW-1185">Reference proteome</keyword>
<dbReference type="Gene3D" id="2.10.50.10">
    <property type="entry name" value="Tumor Necrosis Factor Receptor, subunit A, domain 2"/>
    <property type="match status" value="3"/>
</dbReference>
<evidence type="ECO:0000256" key="9">
    <source>
        <dbReference type="SAM" id="SignalP"/>
    </source>
</evidence>
<evidence type="ECO:0000256" key="5">
    <source>
        <dbReference type="ARBA" id="ARBA00022737"/>
    </source>
</evidence>
<dbReference type="AlphaFoldDB" id="A0A9D3PZM8"/>
<feature type="domain" description="TNFR-Cys" evidence="10">
    <location>
        <begin position="145"/>
        <end position="184"/>
    </location>
</feature>
<dbReference type="OrthoDB" id="9990004at2759"/>
<evidence type="ECO:0000256" key="6">
    <source>
        <dbReference type="ARBA" id="ARBA00023157"/>
    </source>
</evidence>
<evidence type="ECO:0000256" key="8">
    <source>
        <dbReference type="PROSITE-ProRule" id="PRU00206"/>
    </source>
</evidence>
<dbReference type="PANTHER" id="PTHR23097:SF116">
    <property type="entry name" value="TUMOR NECROSIS FACTOR RECEPTOR SUPERFAMILY MEMBER 6B"/>
    <property type="match status" value="1"/>
</dbReference>
<gene>
    <name evidence="11" type="ORF">MATL_G00103720</name>
</gene>
<dbReference type="CDD" id="cd10575">
    <property type="entry name" value="TNFRSF6B"/>
    <property type="match status" value="1"/>
</dbReference>
<feature type="signal peptide" evidence="9">
    <location>
        <begin position="1"/>
        <end position="15"/>
    </location>
</feature>
<organism evidence="11 12">
    <name type="scientific">Megalops atlanticus</name>
    <name type="common">Tarpon</name>
    <name type="synonym">Clupea gigantea</name>
    <dbReference type="NCBI Taxonomy" id="7932"/>
    <lineage>
        <taxon>Eukaryota</taxon>
        <taxon>Metazoa</taxon>
        <taxon>Chordata</taxon>
        <taxon>Craniata</taxon>
        <taxon>Vertebrata</taxon>
        <taxon>Euteleostomi</taxon>
        <taxon>Actinopterygii</taxon>
        <taxon>Neopterygii</taxon>
        <taxon>Teleostei</taxon>
        <taxon>Elopiformes</taxon>
        <taxon>Megalopidae</taxon>
        <taxon>Megalops</taxon>
    </lineage>
</organism>
<evidence type="ECO:0000256" key="4">
    <source>
        <dbReference type="ARBA" id="ARBA00022729"/>
    </source>
</evidence>
<feature type="domain" description="TNFR-Cys" evidence="10">
    <location>
        <begin position="65"/>
        <end position="106"/>
    </location>
</feature>
<dbReference type="Pfam" id="PF00020">
    <property type="entry name" value="TNFR_c6"/>
    <property type="match status" value="3"/>
</dbReference>
<comment type="caution">
    <text evidence="11">The sequence shown here is derived from an EMBL/GenBank/DDBJ whole genome shotgun (WGS) entry which is preliminary data.</text>
</comment>
<evidence type="ECO:0000313" key="12">
    <source>
        <dbReference type="Proteomes" id="UP001046870"/>
    </source>
</evidence>
<evidence type="ECO:0000256" key="3">
    <source>
        <dbReference type="ARBA" id="ARBA00022703"/>
    </source>
</evidence>
<keyword evidence="7" id="KW-0325">Glycoprotein</keyword>
<feature type="repeat" description="TNFR-Cys" evidence="8">
    <location>
        <begin position="145"/>
        <end position="184"/>
    </location>
</feature>
<keyword evidence="3" id="KW-0053">Apoptosis</keyword>
<keyword evidence="6 8" id="KW-1015">Disulfide bond</keyword>
<comment type="caution">
    <text evidence="8">Lacks conserved residue(s) required for the propagation of feature annotation.</text>
</comment>
<dbReference type="PROSITE" id="PS50050">
    <property type="entry name" value="TNFR_NGFR_2"/>
    <property type="match status" value="2"/>
</dbReference>
<feature type="disulfide bond" evidence="8">
    <location>
        <begin position="146"/>
        <end position="161"/>
    </location>
</feature>
<reference evidence="11" key="1">
    <citation type="submission" date="2021-01" db="EMBL/GenBank/DDBJ databases">
        <authorList>
            <person name="Zahm M."/>
            <person name="Roques C."/>
            <person name="Cabau C."/>
            <person name="Klopp C."/>
            <person name="Donnadieu C."/>
            <person name="Jouanno E."/>
            <person name="Lampietro C."/>
            <person name="Louis A."/>
            <person name="Herpin A."/>
            <person name="Echchiki A."/>
            <person name="Berthelot C."/>
            <person name="Parey E."/>
            <person name="Roest-Crollius H."/>
            <person name="Braasch I."/>
            <person name="Postlethwait J."/>
            <person name="Bobe J."/>
            <person name="Montfort J."/>
            <person name="Bouchez O."/>
            <person name="Begum T."/>
            <person name="Mejri S."/>
            <person name="Adams A."/>
            <person name="Chen W.-J."/>
            <person name="Guiguen Y."/>
        </authorList>
    </citation>
    <scope>NUCLEOTIDE SEQUENCE</scope>
    <source>
        <strain evidence="11">YG-15Mar2019-1</strain>
        <tissue evidence="11">Brain</tissue>
    </source>
</reference>
<dbReference type="SMART" id="SM00208">
    <property type="entry name" value="TNFR"/>
    <property type="match status" value="4"/>
</dbReference>
<sequence>MPAAILLLLFFTALAFTPCSSNSQGAPTYRWKDDVTGESVTCEKCPPGTYVVKHCSKNRRTECGNCPDLHYTEFWNYVERCRYCNVFCTEEQYEKTPCSITRNRECACKSGYYLNYGFCSKHSACPPGEGVSINGTEHADVKCAPCEEGYFSSEYSSTKACQKHSECKAGERAIPGTEKQDTFCTTCKINSESASSPEDRAVCERAVIDFVSQHHLQPRKHKRLVNVARRMAAMSTENETLLDLFLSIQKSHSSKPFVSVMVEILQKARLPHLEGKVRRLFLDEC</sequence>
<proteinExistence type="predicted"/>
<dbReference type="Proteomes" id="UP001046870">
    <property type="component" value="Chromosome 8"/>
</dbReference>